<gene>
    <name evidence="3" type="ORF">Gohar_004456</name>
</gene>
<comment type="caution">
    <text evidence="3">The sequence shown here is derived from an EMBL/GenBank/DDBJ whole genome shotgun (WGS) entry which is preliminary data.</text>
</comment>
<protein>
    <recommendedName>
        <fullName evidence="2">Zinc knuckle CX2CX4HX4C domain-containing protein</fullName>
    </recommendedName>
</protein>
<name>A0A7J9H4V9_9ROSI</name>
<evidence type="ECO:0000259" key="2">
    <source>
        <dbReference type="Pfam" id="PF14392"/>
    </source>
</evidence>
<dbReference type="PANTHER" id="PTHR31286:SF178">
    <property type="entry name" value="DUF4283 DOMAIN-CONTAINING PROTEIN"/>
    <property type="match status" value="1"/>
</dbReference>
<organism evidence="3 4">
    <name type="scientific">Gossypium harknessii</name>
    <dbReference type="NCBI Taxonomy" id="34285"/>
    <lineage>
        <taxon>Eukaryota</taxon>
        <taxon>Viridiplantae</taxon>
        <taxon>Streptophyta</taxon>
        <taxon>Embryophyta</taxon>
        <taxon>Tracheophyta</taxon>
        <taxon>Spermatophyta</taxon>
        <taxon>Magnoliopsida</taxon>
        <taxon>eudicotyledons</taxon>
        <taxon>Gunneridae</taxon>
        <taxon>Pentapetalae</taxon>
        <taxon>rosids</taxon>
        <taxon>malvids</taxon>
        <taxon>Malvales</taxon>
        <taxon>Malvaceae</taxon>
        <taxon>Malvoideae</taxon>
        <taxon>Gossypium</taxon>
    </lineage>
</organism>
<feature type="domain" description="Zinc knuckle CX2CX4HX4C" evidence="2">
    <location>
        <begin position="188"/>
        <end position="231"/>
    </location>
</feature>
<dbReference type="EMBL" id="JABFAD010000008">
    <property type="protein sequence ID" value="MBA0804901.1"/>
    <property type="molecule type" value="Genomic_DNA"/>
</dbReference>
<proteinExistence type="predicted"/>
<feature type="non-terminal residue" evidence="3">
    <location>
        <position position="390"/>
    </location>
</feature>
<dbReference type="OrthoDB" id="994464at2759"/>
<dbReference type="InterPro" id="IPR040256">
    <property type="entry name" value="At4g02000-like"/>
</dbReference>
<reference evidence="3 4" key="1">
    <citation type="journal article" date="2019" name="Genome Biol. Evol.">
        <title>Insights into the evolution of the New World diploid cottons (Gossypium, subgenus Houzingenia) based on genome sequencing.</title>
        <authorList>
            <person name="Grover C.E."/>
            <person name="Arick M.A. 2nd"/>
            <person name="Thrash A."/>
            <person name="Conover J.L."/>
            <person name="Sanders W.S."/>
            <person name="Peterson D.G."/>
            <person name="Frelichowski J.E."/>
            <person name="Scheffler J.A."/>
            <person name="Scheffler B.E."/>
            <person name="Wendel J.F."/>
        </authorList>
    </citation>
    <scope>NUCLEOTIDE SEQUENCE [LARGE SCALE GENOMIC DNA]</scope>
    <source>
        <strain evidence="3">0</strain>
        <tissue evidence="3">Leaf</tissue>
    </source>
</reference>
<evidence type="ECO:0000256" key="1">
    <source>
        <dbReference type="SAM" id="MobiDB-lite"/>
    </source>
</evidence>
<accession>A0A7J9H4V9</accession>
<evidence type="ECO:0000313" key="4">
    <source>
        <dbReference type="Proteomes" id="UP000593560"/>
    </source>
</evidence>
<dbReference type="Proteomes" id="UP000593560">
    <property type="component" value="Unassembled WGS sequence"/>
</dbReference>
<feature type="compositionally biased region" description="Basic and acidic residues" evidence="1">
    <location>
        <begin position="294"/>
        <end position="305"/>
    </location>
</feature>
<keyword evidence="4" id="KW-1185">Reference proteome</keyword>
<dbReference type="InterPro" id="IPR025836">
    <property type="entry name" value="Zn_knuckle_CX2CX4HX4C"/>
</dbReference>
<feature type="region of interest" description="Disordered" evidence="1">
    <location>
        <begin position="278"/>
        <end position="345"/>
    </location>
</feature>
<dbReference type="PANTHER" id="PTHR31286">
    <property type="entry name" value="GLYCINE-RICH CELL WALL STRUCTURAL PROTEIN 1.8-LIKE"/>
    <property type="match status" value="1"/>
</dbReference>
<dbReference type="AlphaFoldDB" id="A0A7J9H4V9"/>
<evidence type="ECO:0000313" key="3">
    <source>
        <dbReference type="EMBL" id="MBA0804901.1"/>
    </source>
</evidence>
<sequence>MEERQDTDMRIMTDEINELLEKLKFSEEKTTWVVSTCEGSNPRRFESWAIGKIMAIEQPDKEAMYRVFKVLWFTKEEVDFVALKEGFVIVKFGCMEDRSRILNLSPWLFDRCLFSMVPFERGKEMDSYEFWMSPFWLRVYNIPIELMDRRLALDIGNVIGELVAIDWKDRNGGWTEFMRLKIKINVLRPLRRIVKLVDKNGVETIGMLKYERLLDFCYECEIIGHMVKKCSLIKEDDRLNGQRPQFGCWMRAPTETQNLDRALGRNGVELFMAKTKMSVEKNESHTNSGGDSEQTAHKGKEKGGEEGSISNSPLERKYHRATRVGMGSFESKRKRQRGPNGENTLEKMEYVRVKLGPWQYHRYRNMKTRIKELEKEISRLMDGPTSDQST</sequence>
<dbReference type="Pfam" id="PF14392">
    <property type="entry name" value="zf-CCHC_4"/>
    <property type="match status" value="1"/>
</dbReference>